<dbReference type="EC" id="3.2.1.17" evidence="3"/>
<comment type="caution">
    <text evidence="4">The sequence shown here is derived from an EMBL/GenBank/DDBJ whole genome shotgun (WGS) entry which is preliminary data.</text>
</comment>
<keyword evidence="3" id="KW-0326">Glycosidase</keyword>
<dbReference type="InterPro" id="IPR023347">
    <property type="entry name" value="Lysozyme_dom_sf"/>
</dbReference>
<keyword evidence="5" id="KW-1185">Reference proteome</keyword>
<proteinExistence type="inferred from homology"/>
<protein>
    <recommendedName>
        <fullName evidence="3">Lysozyme</fullName>
        <ecNumber evidence="3">3.2.1.17</ecNumber>
    </recommendedName>
</protein>
<keyword evidence="3" id="KW-0378">Hydrolase</keyword>
<dbReference type="Pfam" id="PF00959">
    <property type="entry name" value="Phage_lysozyme"/>
    <property type="match status" value="1"/>
</dbReference>
<evidence type="ECO:0000256" key="3">
    <source>
        <dbReference type="RuleBase" id="RU003788"/>
    </source>
</evidence>
<gene>
    <name evidence="4" type="ORF">GMJLKIPL_1920</name>
</gene>
<name>A0ABQ4SDW9_9HYPH</name>
<dbReference type="RefSeq" id="WP_238234885.1">
    <property type="nucleotide sequence ID" value="NZ_BPQQ01000022.1"/>
</dbReference>
<reference evidence="4" key="1">
    <citation type="journal article" date="2021" name="Front. Microbiol.">
        <title>Comprehensive Comparative Genomics and Phenotyping of Methylobacterium Species.</title>
        <authorList>
            <person name="Alessa O."/>
            <person name="Ogura Y."/>
            <person name="Fujitani Y."/>
            <person name="Takami H."/>
            <person name="Hayashi T."/>
            <person name="Sahin N."/>
            <person name="Tani A."/>
        </authorList>
    </citation>
    <scope>NUCLEOTIDE SEQUENCE</scope>
    <source>
        <strain evidence="4">DSM 17168</strain>
    </source>
</reference>
<accession>A0ABQ4SDW9</accession>
<keyword evidence="2 3" id="KW-0081">Bacteriolytic enzyme</keyword>
<evidence type="ECO:0000313" key="5">
    <source>
        <dbReference type="Proteomes" id="UP001055153"/>
    </source>
</evidence>
<sequence length="84" mass="8667">MRLGSAALTSREGVRPKACLLSVGVPTLGYGHTQAAKLGQIITQARAGTFIAEDLAGCAPLLPSCTTVPVADVLALVIRRQARP</sequence>
<dbReference type="InterPro" id="IPR023346">
    <property type="entry name" value="Lysozyme-like_dom_sf"/>
</dbReference>
<comment type="similarity">
    <text evidence="3">Belongs to the glycosyl hydrolase 24 family.</text>
</comment>
<dbReference type="Proteomes" id="UP001055153">
    <property type="component" value="Unassembled WGS sequence"/>
</dbReference>
<comment type="catalytic activity">
    <reaction evidence="3">
        <text>Hydrolysis of (1-&gt;4)-beta-linkages between N-acetylmuramic acid and N-acetyl-D-glucosamine residues in a peptidoglycan and between N-acetyl-D-glucosamine residues in chitodextrins.</text>
        <dbReference type="EC" id="3.2.1.17"/>
    </reaction>
</comment>
<keyword evidence="1 3" id="KW-0929">Antimicrobial</keyword>
<evidence type="ECO:0000256" key="2">
    <source>
        <dbReference type="ARBA" id="ARBA00022638"/>
    </source>
</evidence>
<dbReference type="Gene3D" id="1.10.530.40">
    <property type="match status" value="1"/>
</dbReference>
<dbReference type="EMBL" id="BPQQ01000022">
    <property type="protein sequence ID" value="GJE00003.1"/>
    <property type="molecule type" value="Genomic_DNA"/>
</dbReference>
<reference evidence="4" key="2">
    <citation type="submission" date="2021-08" db="EMBL/GenBank/DDBJ databases">
        <authorList>
            <person name="Tani A."/>
            <person name="Ola A."/>
            <person name="Ogura Y."/>
            <person name="Katsura K."/>
            <person name="Hayashi T."/>
        </authorList>
    </citation>
    <scope>NUCLEOTIDE SEQUENCE</scope>
    <source>
        <strain evidence="4">DSM 17168</strain>
    </source>
</reference>
<evidence type="ECO:0000256" key="1">
    <source>
        <dbReference type="ARBA" id="ARBA00022529"/>
    </source>
</evidence>
<evidence type="ECO:0000313" key="4">
    <source>
        <dbReference type="EMBL" id="GJE00003.1"/>
    </source>
</evidence>
<organism evidence="4 5">
    <name type="scientific">Methylobacterium isbiliense</name>
    <dbReference type="NCBI Taxonomy" id="315478"/>
    <lineage>
        <taxon>Bacteria</taxon>
        <taxon>Pseudomonadati</taxon>
        <taxon>Pseudomonadota</taxon>
        <taxon>Alphaproteobacteria</taxon>
        <taxon>Hyphomicrobiales</taxon>
        <taxon>Methylobacteriaceae</taxon>
        <taxon>Methylobacterium</taxon>
    </lineage>
</organism>
<dbReference type="InterPro" id="IPR002196">
    <property type="entry name" value="Glyco_hydro_24"/>
</dbReference>
<dbReference type="SUPFAM" id="SSF53955">
    <property type="entry name" value="Lysozyme-like"/>
    <property type="match status" value="1"/>
</dbReference>